<evidence type="ECO:0000256" key="1">
    <source>
        <dbReference type="ARBA" id="ARBA00004141"/>
    </source>
</evidence>
<feature type="transmembrane region" description="Helical" evidence="5">
    <location>
        <begin position="72"/>
        <end position="90"/>
    </location>
</feature>
<evidence type="ECO:0008006" key="8">
    <source>
        <dbReference type="Google" id="ProtNLM"/>
    </source>
</evidence>
<keyword evidence="3 5" id="KW-1133">Transmembrane helix</keyword>
<protein>
    <recommendedName>
        <fullName evidence="8">Auxin efflux carrier</fullName>
    </recommendedName>
</protein>
<dbReference type="PANTHER" id="PTHR31794:SF4">
    <property type="entry name" value="AUXIN EFFLUX TRANSPORTER FAMILY PROTEIN (EUROFUNG)"/>
    <property type="match status" value="1"/>
</dbReference>
<keyword evidence="4 5" id="KW-0472">Membrane</keyword>
<keyword evidence="7" id="KW-1185">Reference proteome</keyword>
<sequence>MPSALVVSILGAFQASVSVLITLSYGFIAARLGMVHEITARDISSLCRNLFLPALLITDIGSQLDVHNVPDYAAIFVWAITYAVASILMGKMAVRLFGFPSWTVPAVAFNNTTSLPLLLTRGLLETGILAGIAGGHVEEAVARARSYFLINSLVSKVLTFAISPGLLDSEDCHHQGARGMDGGERRGDYPGEHTSLLPKPILAHIESIRDAATSTFHDMPKPIQKPLVRVGAFLNPTTWGGIIAAIIGLIPGLHRAAFAQSDQGGFLNAWIMSSLRNIGSLFSAMEMFVVGSKLSDSFDVPSHAPSPQPPKGAVIAIIFIRFVIWGAISIPVIYFLAARTRLLGDDPVLWWSMMLMPISPPGMILSILLEVAGAERRAKMMVARMLAYTYMVMPVVALVVVGALRATEAAQRSRWD</sequence>
<feature type="transmembrane region" description="Helical" evidence="5">
    <location>
        <begin position="349"/>
        <end position="373"/>
    </location>
</feature>
<comment type="subcellular location">
    <subcellularLocation>
        <location evidence="1">Membrane</location>
        <topology evidence="1">Multi-pass membrane protein</topology>
    </subcellularLocation>
</comment>
<gene>
    <name evidence="6" type="ORF">P691DRAFT_803198</name>
</gene>
<keyword evidence="2 5" id="KW-0812">Transmembrane</keyword>
<evidence type="ECO:0000256" key="2">
    <source>
        <dbReference type="ARBA" id="ARBA00022692"/>
    </source>
</evidence>
<proteinExistence type="predicted"/>
<reference evidence="6" key="1">
    <citation type="submission" date="2020-11" db="EMBL/GenBank/DDBJ databases">
        <authorList>
            <consortium name="DOE Joint Genome Institute"/>
            <person name="Ahrendt S."/>
            <person name="Riley R."/>
            <person name="Andreopoulos W."/>
            <person name="Labutti K."/>
            <person name="Pangilinan J."/>
            <person name="Ruiz-Duenas F.J."/>
            <person name="Barrasa J.M."/>
            <person name="Sanchez-Garcia M."/>
            <person name="Camarero S."/>
            <person name="Miyauchi S."/>
            <person name="Serrano A."/>
            <person name="Linde D."/>
            <person name="Babiker R."/>
            <person name="Drula E."/>
            <person name="Ayuso-Fernandez I."/>
            <person name="Pacheco R."/>
            <person name="Padilla G."/>
            <person name="Ferreira P."/>
            <person name="Barriuso J."/>
            <person name="Kellner H."/>
            <person name="Castanera R."/>
            <person name="Alfaro M."/>
            <person name="Ramirez L."/>
            <person name="Pisabarro A.G."/>
            <person name="Kuo A."/>
            <person name="Tritt A."/>
            <person name="Lipzen A."/>
            <person name="He G."/>
            <person name="Yan M."/>
            <person name="Ng V."/>
            <person name="Cullen D."/>
            <person name="Martin F."/>
            <person name="Rosso M.-N."/>
            <person name="Henrissat B."/>
            <person name="Hibbett D."/>
            <person name="Martinez A.T."/>
            <person name="Grigoriev I.V."/>
        </authorList>
    </citation>
    <scope>NUCLEOTIDE SEQUENCE</scope>
    <source>
        <strain evidence="6">MF-IS2</strain>
    </source>
</reference>
<dbReference type="GO" id="GO:0005783">
    <property type="term" value="C:endoplasmic reticulum"/>
    <property type="evidence" value="ECO:0007669"/>
    <property type="project" value="TreeGrafter"/>
</dbReference>
<evidence type="ECO:0000313" key="7">
    <source>
        <dbReference type="Proteomes" id="UP000807342"/>
    </source>
</evidence>
<dbReference type="OrthoDB" id="191139at2759"/>
<name>A0A9P5XCV7_9AGAR</name>
<feature type="transmembrane region" description="Helical" evidence="5">
    <location>
        <begin position="227"/>
        <end position="250"/>
    </location>
</feature>
<accession>A0A9P5XCV7</accession>
<comment type="caution">
    <text evidence="6">The sequence shown here is derived from an EMBL/GenBank/DDBJ whole genome shotgun (WGS) entry which is preliminary data.</text>
</comment>
<feature type="transmembrane region" description="Helical" evidence="5">
    <location>
        <begin position="6"/>
        <end position="28"/>
    </location>
</feature>
<dbReference type="InterPro" id="IPR004776">
    <property type="entry name" value="Mem_transp_PIN-like"/>
</dbReference>
<evidence type="ECO:0000256" key="5">
    <source>
        <dbReference type="SAM" id="Phobius"/>
    </source>
</evidence>
<dbReference type="Pfam" id="PF03547">
    <property type="entry name" value="Mem_trans"/>
    <property type="match status" value="1"/>
</dbReference>
<dbReference type="AlphaFoldDB" id="A0A9P5XCV7"/>
<dbReference type="EMBL" id="MU151221">
    <property type="protein sequence ID" value="KAF9446971.1"/>
    <property type="molecule type" value="Genomic_DNA"/>
</dbReference>
<feature type="transmembrane region" description="Helical" evidence="5">
    <location>
        <begin position="312"/>
        <end position="337"/>
    </location>
</feature>
<dbReference type="GO" id="GO:0055085">
    <property type="term" value="P:transmembrane transport"/>
    <property type="evidence" value="ECO:0007669"/>
    <property type="project" value="InterPro"/>
</dbReference>
<evidence type="ECO:0000313" key="6">
    <source>
        <dbReference type="EMBL" id="KAF9446971.1"/>
    </source>
</evidence>
<feature type="transmembrane region" description="Helical" evidence="5">
    <location>
        <begin position="385"/>
        <end position="406"/>
    </location>
</feature>
<organism evidence="6 7">
    <name type="scientific">Macrolepiota fuliginosa MF-IS2</name>
    <dbReference type="NCBI Taxonomy" id="1400762"/>
    <lineage>
        <taxon>Eukaryota</taxon>
        <taxon>Fungi</taxon>
        <taxon>Dikarya</taxon>
        <taxon>Basidiomycota</taxon>
        <taxon>Agaricomycotina</taxon>
        <taxon>Agaricomycetes</taxon>
        <taxon>Agaricomycetidae</taxon>
        <taxon>Agaricales</taxon>
        <taxon>Agaricineae</taxon>
        <taxon>Agaricaceae</taxon>
        <taxon>Macrolepiota</taxon>
    </lineage>
</organism>
<evidence type="ECO:0000256" key="4">
    <source>
        <dbReference type="ARBA" id="ARBA00023136"/>
    </source>
</evidence>
<dbReference type="Proteomes" id="UP000807342">
    <property type="component" value="Unassembled WGS sequence"/>
</dbReference>
<dbReference type="GO" id="GO:0016020">
    <property type="term" value="C:membrane"/>
    <property type="evidence" value="ECO:0007669"/>
    <property type="project" value="UniProtKB-SubCell"/>
</dbReference>
<dbReference type="PANTHER" id="PTHR31794">
    <property type="entry name" value="AUXIN EFFLUX TRANSPORTER FAMILY PROTEIN (EUROFUNG)"/>
    <property type="match status" value="1"/>
</dbReference>
<evidence type="ECO:0000256" key="3">
    <source>
        <dbReference type="ARBA" id="ARBA00022989"/>
    </source>
</evidence>